<comment type="caution">
    <text evidence="2">The sequence shown here is derived from an EMBL/GenBank/DDBJ whole genome shotgun (WGS) entry which is preliminary data.</text>
</comment>
<feature type="transmembrane region" description="Helical" evidence="1">
    <location>
        <begin position="12"/>
        <end position="32"/>
    </location>
</feature>
<dbReference type="OrthoDB" id="680984at2"/>
<keyword evidence="1" id="KW-1133">Transmembrane helix</keyword>
<gene>
    <name evidence="2" type="ORF">IQ13_0348</name>
</gene>
<keyword evidence="1" id="KW-0812">Transmembrane</keyword>
<dbReference type="Proteomes" id="UP000316167">
    <property type="component" value="Unassembled WGS sequence"/>
</dbReference>
<evidence type="ECO:0000313" key="2">
    <source>
        <dbReference type="EMBL" id="TWI85191.1"/>
    </source>
</evidence>
<keyword evidence="1" id="KW-0472">Membrane</keyword>
<evidence type="ECO:0000313" key="3">
    <source>
        <dbReference type="Proteomes" id="UP000316167"/>
    </source>
</evidence>
<dbReference type="EMBL" id="VLLE01000002">
    <property type="protein sequence ID" value="TWI85191.1"/>
    <property type="molecule type" value="Genomic_DNA"/>
</dbReference>
<sequence>MQLHRKLQPKTIFLIDGMGALVSAILLGLVLTRLESFFGLPKNVLYVLSGIAVLLAVYSLAHSIMQTYDPSVRLKLVAIANLFYCVLTIVLLIAFYQQMTVYDLLYFGGELLIILSLAFFELKAAAVSHKKK</sequence>
<feature type="transmembrane region" description="Helical" evidence="1">
    <location>
        <begin position="104"/>
        <end position="122"/>
    </location>
</feature>
<organism evidence="2 3">
    <name type="scientific">Lacibacter cauensis</name>
    <dbReference type="NCBI Taxonomy" id="510947"/>
    <lineage>
        <taxon>Bacteria</taxon>
        <taxon>Pseudomonadati</taxon>
        <taxon>Bacteroidota</taxon>
        <taxon>Chitinophagia</taxon>
        <taxon>Chitinophagales</taxon>
        <taxon>Chitinophagaceae</taxon>
        <taxon>Lacibacter</taxon>
    </lineage>
</organism>
<dbReference type="RefSeq" id="WP_144883873.1">
    <property type="nucleotide sequence ID" value="NZ_VLLE01000002.1"/>
</dbReference>
<reference evidence="2 3" key="1">
    <citation type="journal article" date="2015" name="Stand. Genomic Sci.">
        <title>Genomic Encyclopedia of Bacterial and Archaeal Type Strains, Phase III: the genomes of soil and plant-associated and newly described type strains.</title>
        <authorList>
            <person name="Whitman W.B."/>
            <person name="Woyke T."/>
            <person name="Klenk H.P."/>
            <person name="Zhou Y."/>
            <person name="Lilburn T.G."/>
            <person name="Beck B.J."/>
            <person name="De Vos P."/>
            <person name="Vandamme P."/>
            <person name="Eisen J.A."/>
            <person name="Garrity G."/>
            <person name="Hugenholtz P."/>
            <person name="Kyrpides N.C."/>
        </authorList>
    </citation>
    <scope>NUCLEOTIDE SEQUENCE [LARGE SCALE GENOMIC DNA]</scope>
    <source>
        <strain evidence="2 3">CGMCC 1.7271</strain>
    </source>
</reference>
<feature type="transmembrane region" description="Helical" evidence="1">
    <location>
        <begin position="76"/>
        <end position="98"/>
    </location>
</feature>
<dbReference type="AlphaFoldDB" id="A0A562SVA1"/>
<evidence type="ECO:0000256" key="1">
    <source>
        <dbReference type="SAM" id="Phobius"/>
    </source>
</evidence>
<accession>A0A562SVA1</accession>
<name>A0A562SVA1_9BACT</name>
<protein>
    <submittedName>
        <fullName evidence="2">Uncharacterized protein</fullName>
    </submittedName>
</protein>
<proteinExistence type="predicted"/>
<feature type="transmembrane region" description="Helical" evidence="1">
    <location>
        <begin position="44"/>
        <end position="64"/>
    </location>
</feature>
<keyword evidence="3" id="KW-1185">Reference proteome</keyword>